<proteinExistence type="inferred from homology"/>
<dbReference type="NCBIfam" id="NF004283">
    <property type="entry name" value="PRK05692.1"/>
    <property type="match status" value="1"/>
</dbReference>
<evidence type="ECO:0000256" key="1">
    <source>
        <dbReference type="ARBA" id="ARBA00009405"/>
    </source>
</evidence>
<comment type="similarity">
    <text evidence="1">Belongs to the HMG-CoA lyase family.</text>
</comment>
<dbReference type="PROSITE" id="PS50991">
    <property type="entry name" value="PYR_CT"/>
    <property type="match status" value="1"/>
</dbReference>
<dbReference type="PANTHER" id="PTHR42738:SF7">
    <property type="entry name" value="HYDROXYMETHYLGLUTARYL-COA LYASE"/>
    <property type="match status" value="1"/>
</dbReference>
<sequence>MKKKIQIIEVGPRDGLQNEKTSVPTAAKLQFIKDLAHAGLRRIEATSFVRADRIPQLADAEELYRSLRHEQQGDDALSQSTLSALVPNLKGMQTALDCNVQEVAVFTAASDAFTQKNIGCSVDESFERFADVIRLAGENAIPVRGYVSTVIECPYAGPVDPQRVVDVCKRLLDVGCFEISLGETIGVAVPDDLSRLLDLLIPHVPMDRLAGHYHDTRGTALSLVFRSLEYGMQRFDSSAGGLGGCPYARGAAGNLATEDLLYALHRSGYETGVDLDAVIEASRKLAETIHKTPSSRVYLSAEKKL</sequence>
<dbReference type="EMBL" id="WBUI01000001">
    <property type="protein sequence ID" value="KAB2935521.1"/>
    <property type="molecule type" value="Genomic_DNA"/>
</dbReference>
<evidence type="ECO:0000256" key="3">
    <source>
        <dbReference type="ARBA" id="ARBA00023239"/>
    </source>
</evidence>
<reference evidence="5 6" key="1">
    <citation type="submission" date="2019-10" db="EMBL/GenBank/DDBJ databases">
        <title>Extracellular Electron Transfer in a Candidatus Methanoperedens spp. Enrichment Culture.</title>
        <authorList>
            <person name="Berger S."/>
            <person name="Rangel Shaw D."/>
            <person name="Berben T."/>
            <person name="In 'T Zandt M."/>
            <person name="Frank J."/>
            <person name="Reimann J."/>
            <person name="Jetten M.S.M."/>
            <person name="Welte C.U."/>
        </authorList>
    </citation>
    <scope>NUCLEOTIDE SEQUENCE [LARGE SCALE GENOMIC DNA]</scope>
    <source>
        <strain evidence="5">SB12</strain>
    </source>
</reference>
<evidence type="ECO:0000313" key="5">
    <source>
        <dbReference type="EMBL" id="KAB2935521.1"/>
    </source>
</evidence>
<dbReference type="InterPro" id="IPR000891">
    <property type="entry name" value="PYR_CT"/>
</dbReference>
<protein>
    <submittedName>
        <fullName evidence="5">Hydroxymethylglutaryl-CoA lyase</fullName>
    </submittedName>
</protein>
<organism evidence="5 6">
    <name type="scientific">Leptonema illini</name>
    <dbReference type="NCBI Taxonomy" id="183"/>
    <lineage>
        <taxon>Bacteria</taxon>
        <taxon>Pseudomonadati</taxon>
        <taxon>Spirochaetota</taxon>
        <taxon>Spirochaetia</taxon>
        <taxon>Leptospirales</taxon>
        <taxon>Leptospiraceae</taxon>
        <taxon>Leptonema</taxon>
    </lineage>
</organism>
<name>A0A833H545_9LEPT</name>
<dbReference type="InterPro" id="IPR043594">
    <property type="entry name" value="HMGL"/>
</dbReference>
<keyword evidence="2" id="KW-0479">Metal-binding</keyword>
<dbReference type="SUPFAM" id="SSF51569">
    <property type="entry name" value="Aldolase"/>
    <property type="match status" value="1"/>
</dbReference>
<dbReference type="FunFam" id="3.20.20.70:FF:000071">
    <property type="entry name" value="Hydroxymethylglutaryl-CoA lyase"/>
    <property type="match status" value="1"/>
</dbReference>
<dbReference type="Pfam" id="PF00682">
    <property type="entry name" value="HMGL-like"/>
    <property type="match status" value="1"/>
</dbReference>
<evidence type="ECO:0000259" key="4">
    <source>
        <dbReference type="PROSITE" id="PS50991"/>
    </source>
</evidence>
<keyword evidence="3 5" id="KW-0456">Lyase</keyword>
<dbReference type="InterPro" id="IPR013785">
    <property type="entry name" value="Aldolase_TIM"/>
</dbReference>
<dbReference type="GO" id="GO:0006552">
    <property type="term" value="P:L-leucine catabolic process"/>
    <property type="evidence" value="ECO:0007669"/>
    <property type="project" value="TreeGrafter"/>
</dbReference>
<evidence type="ECO:0000313" key="6">
    <source>
        <dbReference type="Proteomes" id="UP000460298"/>
    </source>
</evidence>
<comment type="caution">
    <text evidence="5">The sequence shown here is derived from an EMBL/GenBank/DDBJ whole genome shotgun (WGS) entry which is preliminary data.</text>
</comment>
<dbReference type="Gene3D" id="3.20.20.70">
    <property type="entry name" value="Aldolase class I"/>
    <property type="match status" value="1"/>
</dbReference>
<feature type="domain" description="Pyruvate carboxyltransferase" evidence="4">
    <location>
        <begin position="5"/>
        <end position="279"/>
    </location>
</feature>
<dbReference type="Proteomes" id="UP000460298">
    <property type="component" value="Unassembled WGS sequence"/>
</dbReference>
<dbReference type="GO" id="GO:0046951">
    <property type="term" value="P:ketone body biosynthetic process"/>
    <property type="evidence" value="ECO:0007669"/>
    <property type="project" value="TreeGrafter"/>
</dbReference>
<dbReference type="AlphaFoldDB" id="A0A833H545"/>
<dbReference type="GO" id="GO:0004419">
    <property type="term" value="F:hydroxymethylglutaryl-CoA lyase activity"/>
    <property type="evidence" value="ECO:0007669"/>
    <property type="project" value="TreeGrafter"/>
</dbReference>
<dbReference type="PANTHER" id="PTHR42738">
    <property type="entry name" value="HYDROXYMETHYLGLUTARYL-COA LYASE"/>
    <property type="match status" value="1"/>
</dbReference>
<dbReference type="CDD" id="cd07938">
    <property type="entry name" value="DRE_TIM_HMGL"/>
    <property type="match status" value="1"/>
</dbReference>
<accession>A0A833H545</accession>
<dbReference type="GO" id="GO:0046872">
    <property type="term" value="F:metal ion binding"/>
    <property type="evidence" value="ECO:0007669"/>
    <property type="project" value="UniProtKB-KW"/>
</dbReference>
<evidence type="ECO:0000256" key="2">
    <source>
        <dbReference type="ARBA" id="ARBA00022723"/>
    </source>
</evidence>
<gene>
    <name evidence="5" type="ORF">F9K24_01975</name>
</gene>